<dbReference type="AlphaFoldDB" id="A0A2B7YQW2"/>
<comment type="caution">
    <text evidence="1">The sequence shown here is derived from an EMBL/GenBank/DDBJ whole genome shotgun (WGS) entry which is preliminary data.</text>
</comment>
<dbReference type="Proteomes" id="UP000224634">
    <property type="component" value="Unassembled WGS sequence"/>
</dbReference>
<reference evidence="1 2" key="1">
    <citation type="submission" date="2017-10" db="EMBL/GenBank/DDBJ databases">
        <title>Comparative genomics in systemic dimorphic fungi from Ajellomycetaceae.</title>
        <authorList>
            <person name="Munoz J.F."/>
            <person name="Mcewen J.G."/>
            <person name="Clay O.K."/>
            <person name="Cuomo C.A."/>
        </authorList>
    </citation>
    <scope>NUCLEOTIDE SEQUENCE [LARGE SCALE GENOMIC DNA]</scope>
    <source>
        <strain evidence="1 2">UAMH7299</strain>
    </source>
</reference>
<protein>
    <submittedName>
        <fullName evidence="1">Uncharacterized protein</fullName>
    </submittedName>
</protein>
<organism evidence="1 2">
    <name type="scientific">Polytolypa hystricis (strain UAMH7299)</name>
    <dbReference type="NCBI Taxonomy" id="1447883"/>
    <lineage>
        <taxon>Eukaryota</taxon>
        <taxon>Fungi</taxon>
        <taxon>Dikarya</taxon>
        <taxon>Ascomycota</taxon>
        <taxon>Pezizomycotina</taxon>
        <taxon>Eurotiomycetes</taxon>
        <taxon>Eurotiomycetidae</taxon>
        <taxon>Onygenales</taxon>
        <taxon>Onygenales incertae sedis</taxon>
        <taxon>Polytolypa</taxon>
    </lineage>
</organism>
<dbReference type="EMBL" id="PDNA01000026">
    <property type="protein sequence ID" value="PGH23252.1"/>
    <property type="molecule type" value="Genomic_DNA"/>
</dbReference>
<accession>A0A2B7YQW2</accession>
<evidence type="ECO:0000313" key="1">
    <source>
        <dbReference type="EMBL" id="PGH23252.1"/>
    </source>
</evidence>
<gene>
    <name evidence="1" type="ORF">AJ80_02668</name>
</gene>
<evidence type="ECO:0000313" key="2">
    <source>
        <dbReference type="Proteomes" id="UP000224634"/>
    </source>
</evidence>
<sequence length="74" mass="8231">MTIELRGFWVMIGYASIGKSWVGAKGGTCKVSEPKTLRLFDPDDPTTLSKSWLLQMEVFLFDSGAALEFLKQVS</sequence>
<keyword evidence="2" id="KW-1185">Reference proteome</keyword>
<name>A0A2B7YQW2_POLH7</name>
<proteinExistence type="predicted"/>